<feature type="region of interest" description="Disordered" evidence="1">
    <location>
        <begin position="1"/>
        <end position="36"/>
    </location>
</feature>
<evidence type="ECO:0000256" key="1">
    <source>
        <dbReference type="SAM" id="MobiDB-lite"/>
    </source>
</evidence>
<feature type="non-terminal residue" evidence="3">
    <location>
        <position position="598"/>
    </location>
</feature>
<dbReference type="OrthoDB" id="6775368at2759"/>
<evidence type="ECO:0000313" key="4">
    <source>
        <dbReference type="Proteomes" id="UP000478052"/>
    </source>
</evidence>
<dbReference type="InterPro" id="IPR006580">
    <property type="entry name" value="Znf_TTF"/>
</dbReference>
<gene>
    <name evidence="3" type="ORF">FWK35_00008344</name>
</gene>
<organism evidence="3 4">
    <name type="scientific">Aphis craccivora</name>
    <name type="common">Cowpea aphid</name>
    <dbReference type="NCBI Taxonomy" id="307492"/>
    <lineage>
        <taxon>Eukaryota</taxon>
        <taxon>Metazoa</taxon>
        <taxon>Ecdysozoa</taxon>
        <taxon>Arthropoda</taxon>
        <taxon>Hexapoda</taxon>
        <taxon>Insecta</taxon>
        <taxon>Pterygota</taxon>
        <taxon>Neoptera</taxon>
        <taxon>Paraneoptera</taxon>
        <taxon>Hemiptera</taxon>
        <taxon>Sternorrhyncha</taxon>
        <taxon>Aphidomorpha</taxon>
        <taxon>Aphidoidea</taxon>
        <taxon>Aphididae</taxon>
        <taxon>Aphidini</taxon>
        <taxon>Aphis</taxon>
        <taxon>Aphis</taxon>
    </lineage>
</organism>
<sequence>MKRTIDSYFKATAADSSKNSDEKASSSPSAELTELEEEENCVIESSNLLSVESSTIKERHYNIKWEKKYKWLVYNEEKKGAFCKLCQNFMKNDLKVLQKTGGVFITIPFTSYKNALGKNGKLEKHEHSSAHTVSIEMEKIKNNAMKKPIHTQIVQQSDSEIQLNRKSLKILLRGLYFLVKEEIAHTTKYGSLIESIFDKLNDDFKTWRKSQSDRSNYSSKDTACELLVCMGEMLRNVLKKTLKNKKFSILADETFGFDGAANMAGNVGGVRRKLSEKAKRDILYIHCKAHILSLAAASCRNKNKKVNRFFYVLKDIYKLFSKSPKRENILHEIQAVINDPILKIPECIEVRWLSHYKIVNAVFRSLKSIMMACEHIHKDGIDLASLAGGILLEIRKTSFFITCYVMNELLSTLSYLSNTLQKKNLNLANVIPLITTTKLHLNDIANQCVNTNSNLYIKIQNEIHDKFGSEMHLTADEDTKTTLKQMKEYCESLIREIDNRFNDKSINIMKFASHFESFQSFIGIQDTELKIICGYFPMLNAEAILADIKSFNFFIKSMLDSGIYKAHESPLIKIMEADIGYTELQQLCEILLVIPVTT</sequence>
<evidence type="ECO:0000259" key="2">
    <source>
        <dbReference type="SMART" id="SM00597"/>
    </source>
</evidence>
<dbReference type="SMART" id="SM00597">
    <property type="entry name" value="ZnF_TTF"/>
    <property type="match status" value="1"/>
</dbReference>
<comment type="caution">
    <text evidence="3">The sequence shown here is derived from an EMBL/GenBank/DDBJ whole genome shotgun (WGS) entry which is preliminary data.</text>
</comment>
<name>A0A6G0YHL6_APHCR</name>
<dbReference type="PANTHER" id="PTHR46880:SF5">
    <property type="entry name" value="DUF4371 DOMAIN-CONTAINING PROTEIN"/>
    <property type="match status" value="1"/>
</dbReference>
<accession>A0A6G0YHL6</accession>
<protein>
    <submittedName>
        <fullName evidence="3">Zinc finger protein 862-like</fullName>
    </submittedName>
</protein>
<dbReference type="PANTHER" id="PTHR46880">
    <property type="entry name" value="RAS-ASSOCIATING DOMAIN-CONTAINING PROTEIN"/>
    <property type="match status" value="1"/>
</dbReference>
<feature type="domain" description="TTF-type" evidence="2">
    <location>
        <begin position="57"/>
        <end position="148"/>
    </location>
</feature>
<dbReference type="SUPFAM" id="SSF53098">
    <property type="entry name" value="Ribonuclease H-like"/>
    <property type="match status" value="1"/>
</dbReference>
<reference evidence="3 4" key="1">
    <citation type="submission" date="2019-08" db="EMBL/GenBank/DDBJ databases">
        <title>Whole genome of Aphis craccivora.</title>
        <authorList>
            <person name="Voronova N.V."/>
            <person name="Shulinski R.S."/>
            <person name="Bandarenka Y.V."/>
            <person name="Zhorov D.G."/>
            <person name="Warner D."/>
        </authorList>
    </citation>
    <scope>NUCLEOTIDE SEQUENCE [LARGE SCALE GENOMIC DNA]</scope>
    <source>
        <strain evidence="3">180601</strain>
        <tissue evidence="3">Whole Body</tissue>
    </source>
</reference>
<evidence type="ECO:0000313" key="3">
    <source>
        <dbReference type="EMBL" id="KAF0756154.1"/>
    </source>
</evidence>
<proteinExistence type="predicted"/>
<keyword evidence="4" id="KW-1185">Reference proteome</keyword>
<dbReference type="EMBL" id="VUJU01003927">
    <property type="protein sequence ID" value="KAF0756154.1"/>
    <property type="molecule type" value="Genomic_DNA"/>
</dbReference>
<dbReference type="Proteomes" id="UP000478052">
    <property type="component" value="Unassembled WGS sequence"/>
</dbReference>
<dbReference type="AlphaFoldDB" id="A0A6G0YHL6"/>
<dbReference type="InterPro" id="IPR012337">
    <property type="entry name" value="RNaseH-like_sf"/>
</dbReference>